<dbReference type="CDD" id="cd02966">
    <property type="entry name" value="TlpA_like_family"/>
    <property type="match status" value="1"/>
</dbReference>
<reference evidence="2 3" key="1">
    <citation type="submission" date="2021-08" db="EMBL/GenBank/DDBJ databases">
        <title>complete genome sequencing of Deefgea sp. D25.</title>
        <authorList>
            <person name="Bae J.-W."/>
            <person name="Gim D.-H."/>
        </authorList>
    </citation>
    <scope>NUCLEOTIDE SEQUENCE [LARGE SCALE GENOMIC DNA]</scope>
    <source>
        <strain evidence="2 3">D25</strain>
    </source>
</reference>
<dbReference type="Gene3D" id="3.40.30.10">
    <property type="entry name" value="Glutaredoxin"/>
    <property type="match status" value="1"/>
</dbReference>
<evidence type="ECO:0000313" key="3">
    <source>
        <dbReference type="Proteomes" id="UP000825679"/>
    </source>
</evidence>
<dbReference type="SUPFAM" id="SSF52833">
    <property type="entry name" value="Thioredoxin-like"/>
    <property type="match status" value="1"/>
</dbReference>
<dbReference type="InterPro" id="IPR036249">
    <property type="entry name" value="Thioredoxin-like_sf"/>
</dbReference>
<sequence>MKTSVKVALAAVVVVAAGLGLIFFSPVSVIPTAQAMTTLENKTIKLDDFKGKVVLVNFWATSCSGCIAEMPGLVKAQNELGKDKLVTVAVAMSYDNPQYIQNYLSKVPLPFEVVYDQSGEIARSFGEVQLTPTSFILGKDGRLIKKIVGELSEAELVKLVNNAS</sequence>
<accession>A0ABX8Z1Q0</accession>
<dbReference type="EMBL" id="CP081150">
    <property type="protein sequence ID" value="QZA76497.1"/>
    <property type="molecule type" value="Genomic_DNA"/>
</dbReference>
<dbReference type="InterPro" id="IPR013766">
    <property type="entry name" value="Thioredoxin_domain"/>
</dbReference>
<dbReference type="PANTHER" id="PTHR42852:SF18">
    <property type="entry name" value="CHROMOSOME UNDETERMINED SCAFFOLD_47, WHOLE GENOME SHOTGUN SEQUENCE"/>
    <property type="match status" value="1"/>
</dbReference>
<evidence type="ECO:0000259" key="1">
    <source>
        <dbReference type="PROSITE" id="PS51352"/>
    </source>
</evidence>
<feature type="domain" description="Thioredoxin" evidence="1">
    <location>
        <begin position="24"/>
        <end position="164"/>
    </location>
</feature>
<dbReference type="PROSITE" id="PS51352">
    <property type="entry name" value="THIOREDOXIN_2"/>
    <property type="match status" value="1"/>
</dbReference>
<keyword evidence="3" id="KW-1185">Reference proteome</keyword>
<name>A0ABX8Z1Q0_9NEIS</name>
<gene>
    <name evidence="2" type="ORF">K4H28_09070</name>
</gene>
<dbReference type="Pfam" id="PF08534">
    <property type="entry name" value="Redoxin"/>
    <property type="match status" value="1"/>
</dbReference>
<evidence type="ECO:0000313" key="2">
    <source>
        <dbReference type="EMBL" id="QZA76497.1"/>
    </source>
</evidence>
<dbReference type="RefSeq" id="WP_221004903.1">
    <property type="nucleotide sequence ID" value="NZ_CP081150.1"/>
</dbReference>
<organism evidence="2 3">
    <name type="scientific">Deefgea tanakiae</name>
    <dbReference type="NCBI Taxonomy" id="2865840"/>
    <lineage>
        <taxon>Bacteria</taxon>
        <taxon>Pseudomonadati</taxon>
        <taxon>Pseudomonadota</taxon>
        <taxon>Betaproteobacteria</taxon>
        <taxon>Neisseriales</taxon>
        <taxon>Chitinibacteraceae</taxon>
        <taxon>Deefgea</taxon>
    </lineage>
</organism>
<dbReference type="Proteomes" id="UP000825679">
    <property type="component" value="Chromosome"/>
</dbReference>
<dbReference type="InterPro" id="IPR050553">
    <property type="entry name" value="Thioredoxin_ResA/DsbE_sf"/>
</dbReference>
<dbReference type="PANTHER" id="PTHR42852">
    <property type="entry name" value="THIOL:DISULFIDE INTERCHANGE PROTEIN DSBE"/>
    <property type="match status" value="1"/>
</dbReference>
<proteinExistence type="predicted"/>
<protein>
    <submittedName>
        <fullName evidence="2">TlpA family protein disulfide reductase</fullName>
    </submittedName>
</protein>
<dbReference type="InterPro" id="IPR013740">
    <property type="entry name" value="Redoxin"/>
</dbReference>